<sequence length="81" mass="9269">MYKLGRLYQLFCVSVAKLHTDSIELSNFENLRCHMTVRIAGNQAARFQRVSNKCYYSSLLNCKIPIGLWLVLLKSALESEA</sequence>
<organism evidence="1">
    <name type="scientific">Arundo donax</name>
    <name type="common">Giant reed</name>
    <name type="synonym">Donax arundinaceus</name>
    <dbReference type="NCBI Taxonomy" id="35708"/>
    <lineage>
        <taxon>Eukaryota</taxon>
        <taxon>Viridiplantae</taxon>
        <taxon>Streptophyta</taxon>
        <taxon>Embryophyta</taxon>
        <taxon>Tracheophyta</taxon>
        <taxon>Spermatophyta</taxon>
        <taxon>Magnoliopsida</taxon>
        <taxon>Liliopsida</taxon>
        <taxon>Poales</taxon>
        <taxon>Poaceae</taxon>
        <taxon>PACMAD clade</taxon>
        <taxon>Arundinoideae</taxon>
        <taxon>Arundineae</taxon>
        <taxon>Arundo</taxon>
    </lineage>
</organism>
<dbReference type="AlphaFoldDB" id="A0A0A9G073"/>
<reference evidence="1" key="2">
    <citation type="journal article" date="2015" name="Data Brief">
        <title>Shoot transcriptome of the giant reed, Arundo donax.</title>
        <authorList>
            <person name="Barrero R.A."/>
            <person name="Guerrero F.D."/>
            <person name="Moolhuijzen P."/>
            <person name="Goolsby J.A."/>
            <person name="Tidwell J."/>
            <person name="Bellgard S.E."/>
            <person name="Bellgard M.I."/>
        </authorList>
    </citation>
    <scope>NUCLEOTIDE SEQUENCE</scope>
    <source>
        <tissue evidence="1">Shoot tissue taken approximately 20 cm above the soil surface</tissue>
    </source>
</reference>
<accession>A0A0A9G073</accession>
<dbReference type="EMBL" id="GBRH01179979">
    <property type="protein sequence ID" value="JAE17917.1"/>
    <property type="molecule type" value="Transcribed_RNA"/>
</dbReference>
<evidence type="ECO:0000313" key="1">
    <source>
        <dbReference type="EMBL" id="JAE17917.1"/>
    </source>
</evidence>
<name>A0A0A9G073_ARUDO</name>
<protein>
    <submittedName>
        <fullName evidence="1">Uncharacterized protein</fullName>
    </submittedName>
</protein>
<reference evidence="1" key="1">
    <citation type="submission" date="2014-09" db="EMBL/GenBank/DDBJ databases">
        <authorList>
            <person name="Magalhaes I.L.F."/>
            <person name="Oliveira U."/>
            <person name="Santos F.R."/>
            <person name="Vidigal T.H.D.A."/>
            <person name="Brescovit A.D."/>
            <person name="Santos A.J."/>
        </authorList>
    </citation>
    <scope>NUCLEOTIDE SEQUENCE</scope>
    <source>
        <tissue evidence="1">Shoot tissue taken approximately 20 cm above the soil surface</tissue>
    </source>
</reference>
<proteinExistence type="predicted"/>